<keyword evidence="1" id="KW-0812">Transmembrane</keyword>
<dbReference type="PANTHER" id="PTHR39594:SF1">
    <property type="entry name" value="PROTEIN YCHQ"/>
    <property type="match status" value="1"/>
</dbReference>
<keyword evidence="1" id="KW-0472">Membrane</keyword>
<dbReference type="PANTHER" id="PTHR39594">
    <property type="entry name" value="PROTEIN YCHQ"/>
    <property type="match status" value="1"/>
</dbReference>
<gene>
    <name evidence="2" type="ORF">LOKO_01714</name>
</gene>
<evidence type="ECO:0000313" key="3">
    <source>
        <dbReference type="Proteomes" id="UP000063387"/>
    </source>
</evidence>
<protein>
    <recommendedName>
        <fullName evidence="4">Invasion gene expression up-regulator, SirB</fullName>
    </recommendedName>
</protein>
<feature type="transmembrane region" description="Helical" evidence="1">
    <location>
        <begin position="73"/>
        <end position="92"/>
    </location>
</feature>
<evidence type="ECO:0000256" key="1">
    <source>
        <dbReference type="SAM" id="Phobius"/>
    </source>
</evidence>
<organism evidence="2 3">
    <name type="scientific">Halomonas chromatireducens</name>
    <dbReference type="NCBI Taxonomy" id="507626"/>
    <lineage>
        <taxon>Bacteria</taxon>
        <taxon>Pseudomonadati</taxon>
        <taxon>Pseudomonadota</taxon>
        <taxon>Gammaproteobacteria</taxon>
        <taxon>Oceanospirillales</taxon>
        <taxon>Halomonadaceae</taxon>
        <taxon>Halomonas</taxon>
    </lineage>
</organism>
<dbReference type="EMBL" id="CP014226">
    <property type="protein sequence ID" value="AMD00782.1"/>
    <property type="molecule type" value="Genomic_DNA"/>
</dbReference>
<dbReference type="PIRSF" id="PIRSF005610">
    <property type="entry name" value="SirB"/>
    <property type="match status" value="1"/>
</dbReference>
<feature type="transmembrane region" description="Helical" evidence="1">
    <location>
        <begin position="99"/>
        <end position="121"/>
    </location>
</feature>
<dbReference type="PATRIC" id="fig|507626.3.peg.1708"/>
<reference evidence="2 3" key="2">
    <citation type="submission" date="2016-02" db="EMBL/GenBank/DDBJ databases">
        <authorList>
            <person name="Wen L."/>
            <person name="He K."/>
            <person name="Yang H."/>
        </authorList>
    </citation>
    <scope>NUCLEOTIDE SEQUENCE [LARGE SCALE GENOMIC DNA]</scope>
    <source>
        <strain evidence="2 3">AGD 8-3</strain>
    </source>
</reference>
<sequence length="132" mass="15060">MIEHYFLIKHLHMTTAGLSLAFFILRAWWSVREAPILQRRWVKVVPHVNDTLLLTLGILLMVMLSMWPQHHPWLAAKILALLGYIVLGTVAIKRGRTPLARGVAAVAAVAIFLYMLGTAVFKDPLWFVMMWS</sequence>
<name>A0A0X8HDT0_9GAMM</name>
<feature type="transmembrane region" description="Helical" evidence="1">
    <location>
        <begin position="50"/>
        <end position="67"/>
    </location>
</feature>
<evidence type="ECO:0000313" key="2">
    <source>
        <dbReference type="EMBL" id="AMD00782.1"/>
    </source>
</evidence>
<dbReference type="InterPro" id="IPR007360">
    <property type="entry name" value="SirB"/>
</dbReference>
<dbReference type="KEGG" id="hco:LOKO_01714"/>
<proteinExistence type="predicted"/>
<feature type="transmembrane region" description="Helical" evidence="1">
    <location>
        <begin position="6"/>
        <end position="29"/>
    </location>
</feature>
<keyword evidence="1" id="KW-1133">Transmembrane helix</keyword>
<evidence type="ECO:0008006" key="4">
    <source>
        <dbReference type="Google" id="ProtNLM"/>
    </source>
</evidence>
<dbReference type="GO" id="GO:0005886">
    <property type="term" value="C:plasma membrane"/>
    <property type="evidence" value="ECO:0007669"/>
    <property type="project" value="TreeGrafter"/>
</dbReference>
<accession>A0A0X8HDT0</accession>
<dbReference type="STRING" id="507626.LOKO_01714"/>
<keyword evidence="3" id="KW-1185">Reference proteome</keyword>
<dbReference type="Proteomes" id="UP000063387">
    <property type="component" value="Chromosome"/>
</dbReference>
<dbReference type="Pfam" id="PF04247">
    <property type="entry name" value="SirB"/>
    <property type="match status" value="1"/>
</dbReference>
<dbReference type="AlphaFoldDB" id="A0A0X8HDT0"/>
<reference evidence="2 3" key="1">
    <citation type="journal article" date="2016" name="Genome Announc.">
        <title>Draft Genome Sequence of 'Halomonas chromatireducens' Strain AGD 8-3, a Haloalkaliphilic Chromate- and Selenite-Reducing Gammaproteobacterium.</title>
        <authorList>
            <person name="Sharko F.S."/>
            <person name="Shapovalova A.A."/>
            <person name="Tsygankova S.V."/>
            <person name="Komova A.V."/>
            <person name="Boulygina E.S."/>
            <person name="Teslyuk A.B."/>
            <person name="Gotovtsev P.M."/>
            <person name="Namsaraev Z.B."/>
            <person name="Khijniak T.V."/>
            <person name="Nedoluzhko A.V."/>
            <person name="Vasilov R.G."/>
        </authorList>
    </citation>
    <scope>NUCLEOTIDE SEQUENCE [LARGE SCALE GENOMIC DNA]</scope>
    <source>
        <strain evidence="2 3">AGD 8-3</strain>
    </source>
</reference>